<dbReference type="SUPFAM" id="SSF51695">
    <property type="entry name" value="PLC-like phosphodiesterases"/>
    <property type="match status" value="1"/>
</dbReference>
<reference evidence="2" key="2">
    <citation type="submission" date="2023-04" db="EMBL/GenBank/DDBJ databases">
        <authorList>
            <person name="Sun J.-Q."/>
        </authorList>
    </citation>
    <scope>NUCLEOTIDE SEQUENCE</scope>
    <source>
        <strain evidence="2">CC-YY355</strain>
    </source>
</reference>
<evidence type="ECO:0000313" key="2">
    <source>
        <dbReference type="EMBL" id="MDH7454069.1"/>
    </source>
</evidence>
<accession>A0ABT6MTV0</accession>
<dbReference type="Gene3D" id="3.20.20.190">
    <property type="entry name" value="Phosphatidylinositol (PI) phosphodiesterase"/>
    <property type="match status" value="1"/>
</dbReference>
<proteinExistence type="predicted"/>
<evidence type="ECO:0000313" key="3">
    <source>
        <dbReference type="Proteomes" id="UP001160550"/>
    </source>
</evidence>
<sequence length="308" mass="34130">MLVIAHRGGGGLRVENTLAAFGNAIRLGAAGAELDVRLSADGEVVVHHDACLNPAYCRYRGRWVSRTDRKRIADLAYAELRECDIGRRRTGTRYADKFDLVQDVDGERIPLLRDVVRLVKSESDRFFLVIEIKTPVLQAASQPWRTLVDKTLAIVETEGLGDRFTLCSFDWGALTYAMAQRPGTTTWFTTQPLSWYGDAPASEVDLQPVTASLIKLRTKYRMGSAPWFGGYDPRDFSDGYAEAIAAAGGHAWFMYHRDYSSEHASALLRHGMGGCAWSVNLRDPDEVRRVASLGADAICLDYPGSYTA</sequence>
<gene>
    <name evidence="2" type="ORF">QF205_13465</name>
</gene>
<dbReference type="PROSITE" id="PS51704">
    <property type="entry name" value="GP_PDE"/>
    <property type="match status" value="1"/>
</dbReference>
<evidence type="ECO:0000259" key="1">
    <source>
        <dbReference type="PROSITE" id="PS51704"/>
    </source>
</evidence>
<keyword evidence="3" id="KW-1185">Reference proteome</keyword>
<organism evidence="2 3">
    <name type="scientific">Luteimonas composti</name>
    <dbReference type="NCBI Taxonomy" id="398257"/>
    <lineage>
        <taxon>Bacteria</taxon>
        <taxon>Pseudomonadati</taxon>
        <taxon>Pseudomonadota</taxon>
        <taxon>Gammaproteobacteria</taxon>
        <taxon>Lysobacterales</taxon>
        <taxon>Lysobacteraceae</taxon>
        <taxon>Luteimonas</taxon>
    </lineage>
</organism>
<name>A0ABT6MTV0_9GAMM</name>
<dbReference type="Proteomes" id="UP001160550">
    <property type="component" value="Unassembled WGS sequence"/>
</dbReference>
<comment type="caution">
    <text evidence="2">The sequence shown here is derived from an EMBL/GenBank/DDBJ whole genome shotgun (WGS) entry which is preliminary data.</text>
</comment>
<dbReference type="PANTHER" id="PTHR46211">
    <property type="entry name" value="GLYCEROPHOSPHORYL DIESTER PHOSPHODIESTERASE"/>
    <property type="match status" value="1"/>
</dbReference>
<dbReference type="EMBL" id="JARYGX010000023">
    <property type="protein sequence ID" value="MDH7454069.1"/>
    <property type="molecule type" value="Genomic_DNA"/>
</dbReference>
<reference evidence="2" key="1">
    <citation type="journal article" date="2007" name="Int. J. Syst. Evol. Microbiol.">
        <title>Luteimonas composti sp. nov., a moderately thermophilic bacterium isolated from food waste.</title>
        <authorList>
            <person name="Young C.C."/>
            <person name="Kampfer P."/>
            <person name="Chen W.M."/>
            <person name="Yen W.S."/>
            <person name="Arun A.B."/>
            <person name="Lai W.A."/>
            <person name="Shen F.T."/>
            <person name="Rekha P.D."/>
            <person name="Lin K.Y."/>
            <person name="Chou J.H."/>
        </authorList>
    </citation>
    <scope>NUCLEOTIDE SEQUENCE</scope>
    <source>
        <strain evidence="2">CC-YY355</strain>
    </source>
</reference>
<feature type="domain" description="GP-PDE" evidence="1">
    <location>
        <begin position="1"/>
        <end position="308"/>
    </location>
</feature>
<dbReference type="InterPro" id="IPR030395">
    <property type="entry name" value="GP_PDE_dom"/>
</dbReference>
<dbReference type="Pfam" id="PF03009">
    <property type="entry name" value="GDPD"/>
    <property type="match status" value="1"/>
</dbReference>
<dbReference type="RefSeq" id="WP_280943275.1">
    <property type="nucleotide sequence ID" value="NZ_JARYGX010000023.1"/>
</dbReference>
<protein>
    <submittedName>
        <fullName evidence="2">Glycerophosphodiester phosphodiesterase family protein</fullName>
    </submittedName>
</protein>
<dbReference type="InterPro" id="IPR017946">
    <property type="entry name" value="PLC-like_Pdiesterase_TIM-brl"/>
</dbReference>
<dbReference type="PANTHER" id="PTHR46211:SF14">
    <property type="entry name" value="GLYCEROPHOSPHODIESTER PHOSPHODIESTERASE"/>
    <property type="match status" value="1"/>
</dbReference>